<organism evidence="2 3">
    <name type="scientific">Stylosanthes scabra</name>
    <dbReference type="NCBI Taxonomy" id="79078"/>
    <lineage>
        <taxon>Eukaryota</taxon>
        <taxon>Viridiplantae</taxon>
        <taxon>Streptophyta</taxon>
        <taxon>Embryophyta</taxon>
        <taxon>Tracheophyta</taxon>
        <taxon>Spermatophyta</taxon>
        <taxon>Magnoliopsida</taxon>
        <taxon>eudicotyledons</taxon>
        <taxon>Gunneridae</taxon>
        <taxon>Pentapetalae</taxon>
        <taxon>rosids</taxon>
        <taxon>fabids</taxon>
        <taxon>Fabales</taxon>
        <taxon>Fabaceae</taxon>
        <taxon>Papilionoideae</taxon>
        <taxon>50 kb inversion clade</taxon>
        <taxon>dalbergioids sensu lato</taxon>
        <taxon>Dalbergieae</taxon>
        <taxon>Pterocarpus clade</taxon>
        <taxon>Stylosanthes</taxon>
    </lineage>
</organism>
<accession>A0ABU6U9S9</accession>
<dbReference type="Proteomes" id="UP001341840">
    <property type="component" value="Unassembled WGS sequence"/>
</dbReference>
<sequence>MSSHAATAVTGLFPCHQKLGVHKTGPARNPARAQGSDPDFVQPDPVYYLNQKIKPDMLLGSGLDLVKPDPARPMCTLTKNPSHRRSILVAENDAVTTVVVR</sequence>
<evidence type="ECO:0000313" key="3">
    <source>
        <dbReference type="Proteomes" id="UP001341840"/>
    </source>
</evidence>
<feature type="region of interest" description="Disordered" evidence="1">
    <location>
        <begin position="19"/>
        <end position="40"/>
    </location>
</feature>
<protein>
    <submittedName>
        <fullName evidence="2">Uncharacterized protein</fullName>
    </submittedName>
</protein>
<gene>
    <name evidence="2" type="ORF">PIB30_028705</name>
</gene>
<evidence type="ECO:0000313" key="2">
    <source>
        <dbReference type="EMBL" id="MED6157996.1"/>
    </source>
</evidence>
<name>A0ABU6U9S9_9FABA</name>
<proteinExistence type="predicted"/>
<reference evidence="2 3" key="1">
    <citation type="journal article" date="2023" name="Plants (Basel)">
        <title>Bridging the Gap: Combining Genomics and Transcriptomics Approaches to Understand Stylosanthes scabra, an Orphan Legume from the Brazilian Caatinga.</title>
        <authorList>
            <person name="Ferreira-Neto J.R.C."/>
            <person name="da Silva M.D."/>
            <person name="Binneck E."/>
            <person name="de Melo N.F."/>
            <person name="da Silva R.H."/>
            <person name="de Melo A.L.T.M."/>
            <person name="Pandolfi V."/>
            <person name="Bustamante F.O."/>
            <person name="Brasileiro-Vidal A.C."/>
            <person name="Benko-Iseppon A.M."/>
        </authorList>
    </citation>
    <scope>NUCLEOTIDE SEQUENCE [LARGE SCALE GENOMIC DNA]</scope>
    <source>
        <tissue evidence="2">Leaves</tissue>
    </source>
</reference>
<comment type="caution">
    <text evidence="2">The sequence shown here is derived from an EMBL/GenBank/DDBJ whole genome shotgun (WGS) entry which is preliminary data.</text>
</comment>
<evidence type="ECO:0000256" key="1">
    <source>
        <dbReference type="SAM" id="MobiDB-lite"/>
    </source>
</evidence>
<dbReference type="EMBL" id="JASCZI010120943">
    <property type="protein sequence ID" value="MED6157996.1"/>
    <property type="molecule type" value="Genomic_DNA"/>
</dbReference>
<keyword evidence="3" id="KW-1185">Reference proteome</keyword>